<dbReference type="InterPro" id="IPR000780">
    <property type="entry name" value="CheR_MeTrfase"/>
</dbReference>
<dbReference type="InterPro" id="IPR050903">
    <property type="entry name" value="Bact_Chemotaxis_MeTrfase"/>
</dbReference>
<dbReference type="SUPFAM" id="SSF47757">
    <property type="entry name" value="Chemotaxis receptor methyltransferase CheR, N-terminal domain"/>
    <property type="match status" value="1"/>
</dbReference>
<reference evidence="8" key="1">
    <citation type="journal article" date="2019" name="Int. J. Syst. Evol. Microbiol.">
        <title>The Global Catalogue of Microorganisms (GCM) 10K type strain sequencing project: providing services to taxonomists for standard genome sequencing and annotation.</title>
        <authorList>
            <consortium name="The Broad Institute Genomics Platform"/>
            <consortium name="The Broad Institute Genome Sequencing Center for Infectious Disease"/>
            <person name="Wu L."/>
            <person name="Ma J."/>
        </authorList>
    </citation>
    <scope>NUCLEOTIDE SEQUENCE [LARGE SCALE GENOMIC DNA]</scope>
    <source>
        <strain evidence="8">CGMCC 1.16275</strain>
    </source>
</reference>
<accession>A0ABW2L123</accession>
<gene>
    <name evidence="7" type="ORF">ACFQPS_19805</name>
</gene>
<dbReference type="PRINTS" id="PR00996">
    <property type="entry name" value="CHERMTFRASE"/>
</dbReference>
<dbReference type="EMBL" id="JBHTCM010000028">
    <property type="protein sequence ID" value="MFC7335424.1"/>
    <property type="molecule type" value="Genomic_DNA"/>
</dbReference>
<keyword evidence="2 5" id="KW-0489">Methyltransferase</keyword>
<dbReference type="PIRSF" id="PIRSF000410">
    <property type="entry name" value="CheR"/>
    <property type="match status" value="1"/>
</dbReference>
<dbReference type="PANTHER" id="PTHR24422">
    <property type="entry name" value="CHEMOTAXIS PROTEIN METHYLTRANSFERASE"/>
    <property type="match status" value="1"/>
</dbReference>
<dbReference type="EC" id="2.1.1.80" evidence="5"/>
<keyword evidence="4 5" id="KW-0949">S-adenosyl-L-methionine</keyword>
<organism evidence="7 8">
    <name type="scientific">Rhodocista pekingensis</name>
    <dbReference type="NCBI Taxonomy" id="201185"/>
    <lineage>
        <taxon>Bacteria</taxon>
        <taxon>Pseudomonadati</taxon>
        <taxon>Pseudomonadota</taxon>
        <taxon>Alphaproteobacteria</taxon>
        <taxon>Rhodospirillales</taxon>
        <taxon>Azospirillaceae</taxon>
        <taxon>Rhodocista</taxon>
    </lineage>
</organism>
<dbReference type="InterPro" id="IPR022641">
    <property type="entry name" value="CheR_N"/>
</dbReference>
<proteinExistence type="predicted"/>
<evidence type="ECO:0000259" key="6">
    <source>
        <dbReference type="PROSITE" id="PS50123"/>
    </source>
</evidence>
<name>A0ABW2L123_9PROT</name>
<dbReference type="InterPro" id="IPR036804">
    <property type="entry name" value="CheR_N_sf"/>
</dbReference>
<feature type="domain" description="CheR-type methyltransferase" evidence="6">
    <location>
        <begin position="23"/>
        <end position="303"/>
    </location>
</feature>
<comment type="function">
    <text evidence="5">Methylation of the membrane-bound methyl-accepting chemotaxis proteins (MCP) to form gamma-glutamyl methyl ester residues in MCP.</text>
</comment>
<dbReference type="GO" id="GO:0008168">
    <property type="term" value="F:methyltransferase activity"/>
    <property type="evidence" value="ECO:0007669"/>
    <property type="project" value="UniProtKB-KW"/>
</dbReference>
<dbReference type="RefSeq" id="WP_377361037.1">
    <property type="nucleotide sequence ID" value="NZ_JBHTCM010000028.1"/>
</dbReference>
<evidence type="ECO:0000313" key="8">
    <source>
        <dbReference type="Proteomes" id="UP001596456"/>
    </source>
</evidence>
<evidence type="ECO:0000256" key="2">
    <source>
        <dbReference type="ARBA" id="ARBA00022603"/>
    </source>
</evidence>
<protein>
    <recommendedName>
        <fullName evidence="5">Chemotaxis protein methyltransferase</fullName>
        <ecNumber evidence="5">2.1.1.80</ecNumber>
    </recommendedName>
</protein>
<evidence type="ECO:0000256" key="4">
    <source>
        <dbReference type="ARBA" id="ARBA00022691"/>
    </source>
</evidence>
<dbReference type="Proteomes" id="UP001596456">
    <property type="component" value="Unassembled WGS sequence"/>
</dbReference>
<dbReference type="InterPro" id="IPR022642">
    <property type="entry name" value="CheR_C"/>
</dbReference>
<comment type="catalytic activity">
    <reaction evidence="1 5">
        <text>L-glutamyl-[protein] + S-adenosyl-L-methionine = [protein]-L-glutamate 5-O-methyl ester + S-adenosyl-L-homocysteine</text>
        <dbReference type="Rhea" id="RHEA:24452"/>
        <dbReference type="Rhea" id="RHEA-COMP:10208"/>
        <dbReference type="Rhea" id="RHEA-COMP:10311"/>
        <dbReference type="ChEBI" id="CHEBI:29973"/>
        <dbReference type="ChEBI" id="CHEBI:57856"/>
        <dbReference type="ChEBI" id="CHEBI:59789"/>
        <dbReference type="ChEBI" id="CHEBI:82795"/>
        <dbReference type="EC" id="2.1.1.80"/>
    </reaction>
</comment>
<dbReference type="PROSITE" id="PS50123">
    <property type="entry name" value="CHER"/>
    <property type="match status" value="1"/>
</dbReference>
<dbReference type="PANTHER" id="PTHR24422:SF10">
    <property type="entry name" value="CHEMOTAXIS PROTEIN METHYLTRANSFERASE 2"/>
    <property type="match status" value="1"/>
</dbReference>
<sequence length="303" mass="35067">MPAPGTPGHAPKAMLKTATRPGVGPAVTTVSDDEFRKFCDLIYRRTGMSYSETKRYFVDHRLLERVAQTDSPSVQSYLSLLRFDTTGRELELIVNALTVNETYFWREEHQFACLTRSILPDILKRKRRGERLRIWSLPCSTGEEPYSVAIWLLENWPEVDHWDVEILASDIDTRVLEAARAGIFDARSVQRLPQSVLGRYFERLPDDRWRILDTLRGSIEFSRVNVSDRDQMAGFRDVDVIFCRNMLIYFDDVSRREAAEAMFSCLTPGGYVCLGHSESMSRISSLFDVRRFDDAIVYQRPFR</sequence>
<dbReference type="Pfam" id="PF03705">
    <property type="entry name" value="CheR_N"/>
    <property type="match status" value="1"/>
</dbReference>
<dbReference type="Gene3D" id="3.40.50.150">
    <property type="entry name" value="Vaccinia Virus protein VP39"/>
    <property type="match status" value="1"/>
</dbReference>
<keyword evidence="3 5" id="KW-0808">Transferase</keyword>
<dbReference type="Gene3D" id="1.10.155.10">
    <property type="entry name" value="Chemotaxis receptor methyltransferase CheR, N-terminal domain"/>
    <property type="match status" value="1"/>
</dbReference>
<dbReference type="SMART" id="SM00138">
    <property type="entry name" value="MeTrc"/>
    <property type="match status" value="1"/>
</dbReference>
<dbReference type="SUPFAM" id="SSF53335">
    <property type="entry name" value="S-adenosyl-L-methionine-dependent methyltransferases"/>
    <property type="match status" value="1"/>
</dbReference>
<dbReference type="Pfam" id="PF01739">
    <property type="entry name" value="CheR"/>
    <property type="match status" value="1"/>
</dbReference>
<dbReference type="GO" id="GO:0032259">
    <property type="term" value="P:methylation"/>
    <property type="evidence" value="ECO:0007669"/>
    <property type="project" value="UniProtKB-KW"/>
</dbReference>
<dbReference type="InterPro" id="IPR026024">
    <property type="entry name" value="Chemotaxis_MeTrfase_CheR"/>
</dbReference>
<keyword evidence="8" id="KW-1185">Reference proteome</keyword>
<evidence type="ECO:0000256" key="5">
    <source>
        <dbReference type="PIRNR" id="PIRNR000410"/>
    </source>
</evidence>
<dbReference type="InterPro" id="IPR029063">
    <property type="entry name" value="SAM-dependent_MTases_sf"/>
</dbReference>
<evidence type="ECO:0000313" key="7">
    <source>
        <dbReference type="EMBL" id="MFC7335424.1"/>
    </source>
</evidence>
<evidence type="ECO:0000256" key="3">
    <source>
        <dbReference type="ARBA" id="ARBA00022679"/>
    </source>
</evidence>
<comment type="caution">
    <text evidence="7">The sequence shown here is derived from an EMBL/GenBank/DDBJ whole genome shotgun (WGS) entry which is preliminary data.</text>
</comment>
<evidence type="ECO:0000256" key="1">
    <source>
        <dbReference type="ARBA" id="ARBA00001541"/>
    </source>
</evidence>